<feature type="domain" description="YhcG PDDEXK nuclease" evidence="1">
    <location>
        <begin position="7"/>
        <end position="45"/>
    </location>
</feature>
<comment type="caution">
    <text evidence="2">The sequence shown here is derived from an EMBL/GenBank/DDBJ whole genome shotgun (WGS) entry which is preliminary data.</text>
</comment>
<proteinExistence type="predicted"/>
<dbReference type="InterPro" id="IPR009362">
    <property type="entry name" value="YhcG_C"/>
</dbReference>
<organism evidence="2 3">
    <name type="scientific">Candidatus Aphodocola excrementigallinarum</name>
    <dbReference type="NCBI Taxonomy" id="2840670"/>
    <lineage>
        <taxon>Bacteria</taxon>
        <taxon>Bacillati</taxon>
        <taxon>Bacillota</taxon>
        <taxon>Bacilli</taxon>
        <taxon>Candidatus Aphodocola</taxon>
    </lineage>
</organism>
<name>A0A9D1LGV9_9FIRM</name>
<protein>
    <submittedName>
        <fullName evidence="2">DUF1016 family protein</fullName>
    </submittedName>
</protein>
<evidence type="ECO:0000313" key="2">
    <source>
        <dbReference type="EMBL" id="HIU40168.1"/>
    </source>
</evidence>
<evidence type="ECO:0000259" key="1">
    <source>
        <dbReference type="Pfam" id="PF06250"/>
    </source>
</evidence>
<reference evidence="2" key="1">
    <citation type="submission" date="2020-10" db="EMBL/GenBank/DDBJ databases">
        <authorList>
            <person name="Gilroy R."/>
        </authorList>
    </citation>
    <scope>NUCLEOTIDE SEQUENCE</scope>
    <source>
        <strain evidence="2">CHK193-30670</strain>
    </source>
</reference>
<gene>
    <name evidence="2" type="ORF">IAB68_02560</name>
</gene>
<dbReference type="Pfam" id="PF06250">
    <property type="entry name" value="YhcG_C"/>
    <property type="match status" value="1"/>
</dbReference>
<evidence type="ECO:0000313" key="3">
    <source>
        <dbReference type="Proteomes" id="UP000824074"/>
    </source>
</evidence>
<dbReference type="Proteomes" id="UP000824074">
    <property type="component" value="Unassembled WGS sequence"/>
</dbReference>
<dbReference type="AlphaFoldDB" id="A0A9D1LGV9"/>
<accession>A0A9D1LGV9</accession>
<reference evidence="2" key="2">
    <citation type="journal article" date="2021" name="PeerJ">
        <title>Extensive microbial diversity within the chicken gut microbiome revealed by metagenomics and culture.</title>
        <authorList>
            <person name="Gilroy R."/>
            <person name="Ravi A."/>
            <person name="Getino M."/>
            <person name="Pursley I."/>
            <person name="Horton D.L."/>
            <person name="Alikhan N.F."/>
            <person name="Baker D."/>
            <person name="Gharbi K."/>
            <person name="Hall N."/>
            <person name="Watson M."/>
            <person name="Adriaenssens E.M."/>
            <person name="Foster-Nyarko E."/>
            <person name="Jarju S."/>
            <person name="Secka A."/>
            <person name="Antonio M."/>
            <person name="Oren A."/>
            <person name="Chaudhuri R.R."/>
            <person name="La Ragione R."/>
            <person name="Hildebrand F."/>
            <person name="Pallen M.J."/>
        </authorList>
    </citation>
    <scope>NUCLEOTIDE SEQUENCE</scope>
    <source>
        <strain evidence="2">CHK193-30670</strain>
    </source>
</reference>
<sequence>MSKNRSDLKTYINYIDKNIKTPNQNPTLGIILCRKDNEFVFEYVPNDNVIDREYELI</sequence>
<dbReference type="EMBL" id="DVMT01000027">
    <property type="protein sequence ID" value="HIU40168.1"/>
    <property type="molecule type" value="Genomic_DNA"/>
</dbReference>